<feature type="non-terminal residue" evidence="3">
    <location>
        <position position="1"/>
    </location>
</feature>
<evidence type="ECO:0000313" key="1">
    <source>
        <dbReference type="EMBL" id="CAI0428938.1"/>
    </source>
</evidence>
<name>A0AAV0P779_9ROSI</name>
<sequence length="90" mass="10349">VPKVHKFQIIIPPYVSKQIDDYECGFYVCQWMLHGEADDNSYTAVCSNRGRLALAIILVKDLSNTRRSQIIDEARAVYERHFKGKISSKC</sequence>
<proteinExistence type="predicted"/>
<evidence type="ECO:0000313" key="4">
    <source>
        <dbReference type="Proteomes" id="UP001154282"/>
    </source>
</evidence>
<organism evidence="3 4">
    <name type="scientific">Linum tenue</name>
    <dbReference type="NCBI Taxonomy" id="586396"/>
    <lineage>
        <taxon>Eukaryota</taxon>
        <taxon>Viridiplantae</taxon>
        <taxon>Streptophyta</taxon>
        <taxon>Embryophyta</taxon>
        <taxon>Tracheophyta</taxon>
        <taxon>Spermatophyta</taxon>
        <taxon>Magnoliopsida</taxon>
        <taxon>eudicotyledons</taxon>
        <taxon>Gunneridae</taxon>
        <taxon>Pentapetalae</taxon>
        <taxon>rosids</taxon>
        <taxon>fabids</taxon>
        <taxon>Malpighiales</taxon>
        <taxon>Linaceae</taxon>
        <taxon>Linum</taxon>
    </lineage>
</organism>
<dbReference type="EMBL" id="CAMGYJ010000006">
    <property type="protein sequence ID" value="CAI0432709.1"/>
    <property type="molecule type" value="Genomic_DNA"/>
</dbReference>
<dbReference type="EMBL" id="CAMGYJ010000008">
    <property type="protein sequence ID" value="CAI0466681.1"/>
    <property type="molecule type" value="Genomic_DNA"/>
</dbReference>
<dbReference type="AlphaFoldDB" id="A0AAV0P779"/>
<reference evidence="3" key="1">
    <citation type="submission" date="2022-08" db="EMBL/GenBank/DDBJ databases">
        <authorList>
            <person name="Gutierrez-Valencia J."/>
        </authorList>
    </citation>
    <scope>NUCLEOTIDE SEQUENCE</scope>
</reference>
<evidence type="ECO:0008006" key="5">
    <source>
        <dbReference type="Google" id="ProtNLM"/>
    </source>
</evidence>
<accession>A0AAV0P779</accession>
<gene>
    <name evidence="1" type="ORF">LITE_LOCUS21912</name>
    <name evidence="2" type="ORF">LITE_LOCUS23568</name>
    <name evidence="3" type="ORF">LITE_LOCUS37132</name>
</gene>
<dbReference type="EMBL" id="CAMGYJ010000006">
    <property type="protein sequence ID" value="CAI0428938.1"/>
    <property type="molecule type" value="Genomic_DNA"/>
</dbReference>
<dbReference type="Proteomes" id="UP001154282">
    <property type="component" value="Unassembled WGS sequence"/>
</dbReference>
<comment type="caution">
    <text evidence="3">The sequence shown here is derived from an EMBL/GenBank/DDBJ whole genome shotgun (WGS) entry which is preliminary data.</text>
</comment>
<keyword evidence="4" id="KW-1185">Reference proteome</keyword>
<evidence type="ECO:0000313" key="2">
    <source>
        <dbReference type="EMBL" id="CAI0432709.1"/>
    </source>
</evidence>
<feature type="non-terminal residue" evidence="3">
    <location>
        <position position="90"/>
    </location>
</feature>
<protein>
    <recommendedName>
        <fullName evidence="5">Ubiquitin-like protease family profile domain-containing protein</fullName>
    </recommendedName>
</protein>
<evidence type="ECO:0000313" key="3">
    <source>
        <dbReference type="EMBL" id="CAI0466681.1"/>
    </source>
</evidence>